<gene>
    <name evidence="2" type="ORF">A9Z42_0061670</name>
</gene>
<dbReference type="Proteomes" id="UP000219286">
    <property type="component" value="Unassembled WGS sequence"/>
</dbReference>
<keyword evidence="3" id="KW-1185">Reference proteome</keyword>
<accession>A0A2H2ZCY6</accession>
<protein>
    <submittedName>
        <fullName evidence="2">Uncharacterized protein</fullName>
    </submittedName>
</protein>
<feature type="region of interest" description="Disordered" evidence="1">
    <location>
        <begin position="30"/>
        <end position="53"/>
    </location>
</feature>
<name>A0A2H2ZCY6_TRIPA</name>
<proteinExistence type="predicted"/>
<dbReference type="OrthoDB" id="4900365at2759"/>
<dbReference type="AlphaFoldDB" id="A0A2H2ZCY6"/>
<dbReference type="EMBL" id="LFMI01000606">
    <property type="protein sequence ID" value="OTA05497.1"/>
    <property type="molecule type" value="Genomic_DNA"/>
</dbReference>
<feature type="compositionally biased region" description="Basic residues" evidence="1">
    <location>
        <begin position="36"/>
        <end position="52"/>
    </location>
</feature>
<evidence type="ECO:0000256" key="1">
    <source>
        <dbReference type="SAM" id="MobiDB-lite"/>
    </source>
</evidence>
<evidence type="ECO:0000313" key="2">
    <source>
        <dbReference type="EMBL" id="OTA05497.1"/>
    </source>
</evidence>
<organism evidence="2 3">
    <name type="scientific">Trichoderma parareesei</name>
    <name type="common">Filamentous fungus</name>
    <dbReference type="NCBI Taxonomy" id="858221"/>
    <lineage>
        <taxon>Eukaryota</taxon>
        <taxon>Fungi</taxon>
        <taxon>Dikarya</taxon>
        <taxon>Ascomycota</taxon>
        <taxon>Pezizomycotina</taxon>
        <taxon>Sordariomycetes</taxon>
        <taxon>Hypocreomycetidae</taxon>
        <taxon>Hypocreales</taxon>
        <taxon>Hypocreaceae</taxon>
        <taxon>Trichoderma</taxon>
    </lineage>
</organism>
<evidence type="ECO:0000313" key="3">
    <source>
        <dbReference type="Proteomes" id="UP000219286"/>
    </source>
</evidence>
<comment type="caution">
    <text evidence="2">The sequence shown here is derived from an EMBL/GenBank/DDBJ whole genome shotgun (WGS) entry which is preliminary data.</text>
</comment>
<feature type="compositionally biased region" description="Polar residues" evidence="1">
    <location>
        <begin position="380"/>
        <end position="394"/>
    </location>
</feature>
<feature type="region of interest" description="Disordered" evidence="1">
    <location>
        <begin position="358"/>
        <end position="404"/>
    </location>
</feature>
<feature type="compositionally biased region" description="Low complexity" evidence="1">
    <location>
        <begin position="395"/>
        <end position="404"/>
    </location>
</feature>
<reference evidence="2 3" key="1">
    <citation type="journal article" date="2015" name="Genome Announc.">
        <title>Genome sequence and annotation of Trichoderma parareesei, the ancestor of the cellulase producer Trichoderma reesei.</title>
        <authorList>
            <person name="Yang D."/>
            <person name="Pomraning K."/>
            <person name="Kopchinskiy A."/>
            <person name="Karimi Aghcheh R."/>
            <person name="Atanasova L."/>
            <person name="Chenthamara K."/>
            <person name="Baker S.E."/>
            <person name="Zhang R."/>
            <person name="Shen Q."/>
            <person name="Freitag M."/>
            <person name="Kubicek C.P."/>
            <person name="Druzhinina I.S."/>
        </authorList>
    </citation>
    <scope>NUCLEOTIDE SEQUENCE [LARGE SCALE GENOMIC DNA]</scope>
    <source>
        <strain evidence="2 3">CBS 125925</strain>
    </source>
</reference>
<sequence>MSALFPRNMHLIKKSRRMLSGIFHARPDCDPATTRSRSKALRSRRRKSKRRTASLSVAQRTMDLFLSRGKKRKREDVDDGDDDEWAIVQCKKRFVGGGISPIVAEENSEREQVRYDDIPRLLLSHCEASNAEPGELPDDYKELLEAVHSNLENLTITDTDNSFPTSSITSTRQTSIEPHTDLDSAWLEGLQDWNNRYRSRRCHSETSTRILSYANAVTGNLPNGSGRRSAPPNLDTAWSSPSELDRRASLWSVSALSDDGTLDEMLNESALELVLFADSQAGDDVDVGREAPLDVYVNEEEEATQVGTEVENTDTGAAAEDIDIEAAIAAVAEAIRKTTAWQGVETAALHADEPRLEVSKVAGESAEERELESGYWSDPVSEQEQESAPTQTTKPPSESASPPAEPISELAFRMQYDSLVNWGFDSPEVELQPRVCQRQVTAEDVSSRIRAVKDRMMESLLDIEQRLRPHCPGARV</sequence>